<keyword evidence="6" id="KW-1185">Reference proteome</keyword>
<evidence type="ECO:0000313" key="5">
    <source>
        <dbReference type="Ensembl" id="ENSEBUP00000007882.1"/>
    </source>
</evidence>
<protein>
    <recommendedName>
        <fullName evidence="4">Teneurin-like YD-shell domain-containing protein</fullName>
    </recommendedName>
</protein>
<accession>A0A8C4PZW0</accession>
<dbReference type="NCBIfam" id="TIGR01643">
    <property type="entry name" value="YD_repeat_2x"/>
    <property type="match status" value="1"/>
</dbReference>
<keyword evidence="1" id="KW-0245">EGF-like domain</keyword>
<dbReference type="OMA" id="GNDRFEY"/>
<evidence type="ECO:0000256" key="1">
    <source>
        <dbReference type="ARBA" id="ARBA00022536"/>
    </source>
</evidence>
<dbReference type="PANTHER" id="PTHR11219">
    <property type="entry name" value="TENEURIN AND N-ACETYLGLUCOSAMINE-1-PHOSPHODIESTER ALPHA-N-ACETYLGLUCOSAMINIDASE"/>
    <property type="match status" value="1"/>
</dbReference>
<dbReference type="Gene3D" id="2.180.10.10">
    <property type="entry name" value="RHS repeat-associated core"/>
    <property type="match status" value="1"/>
</dbReference>
<sequence length="542" mass="61841">MLHLHTWQVHDRNLLSLDYDRDQHVQKVYDDHRRFLLRIQHDEAGRPSAWLPGDRLTSLNLSYAPGGLVAVLQHGSIAERRRYDARGRLTSRSFPDGSTWTYSYMEQAVVLLLPSQRQYVFGFDATEHLSSVTMPDGARHILSTRRSPSYYRNEHRGPGSASPMLRDYSYNGRLLQATYLGTGRRVLYRYGARGHLSEVLFDGTRASFTYDERSGLLHAVTVTPSRPIERPIQGMGKSPNEIVPENMCSLRFRYMGPLLERQVSRCGGLGGAAARFEYTYDGRLRVTGLQAVVNEQPLPIDLFRYDDVTGRLEQFGKFGVIYYDIDPVVTTSSMTLTKRRDNLGRITEVQYEISRSLLFWLTVRYDPAGRVAQRHLRVGPVANGTALEYEYDPDGQLQAVAVDGRPAWRYSYDLNGNLHLLSPGASSHLVPLRYAPGDRLTRLGDLTYDLDADGFLHGRGNDRFEYDSRGLLVQSWGGGGSTEAWSITYGYDAFGRRAWRKDQRGGFLQFFYADMSRPTRLTHVYNHTNREITAYYYDLQPP</sequence>
<dbReference type="GeneTree" id="ENSGT01030000234566"/>
<dbReference type="GO" id="GO:0050839">
    <property type="term" value="F:cell adhesion molecule binding"/>
    <property type="evidence" value="ECO:0007669"/>
    <property type="project" value="TreeGrafter"/>
</dbReference>
<dbReference type="GO" id="GO:0042803">
    <property type="term" value="F:protein homodimerization activity"/>
    <property type="evidence" value="ECO:0007669"/>
    <property type="project" value="TreeGrafter"/>
</dbReference>
<evidence type="ECO:0000259" key="4">
    <source>
        <dbReference type="Pfam" id="PF25023"/>
    </source>
</evidence>
<dbReference type="PANTHER" id="PTHR11219:SF9">
    <property type="entry name" value="TENEURIN-4"/>
    <property type="match status" value="1"/>
</dbReference>
<dbReference type="InterPro" id="IPR006530">
    <property type="entry name" value="YD"/>
</dbReference>
<dbReference type="GO" id="GO:0007157">
    <property type="term" value="P:heterophilic cell-cell adhesion via plasma membrane cell adhesion molecules"/>
    <property type="evidence" value="ECO:0007669"/>
    <property type="project" value="TreeGrafter"/>
</dbReference>
<dbReference type="GO" id="GO:0046982">
    <property type="term" value="F:protein heterodimerization activity"/>
    <property type="evidence" value="ECO:0007669"/>
    <property type="project" value="TreeGrafter"/>
</dbReference>
<keyword evidence="2" id="KW-0677">Repeat</keyword>
<name>A0A8C4PZW0_EPTBU</name>
<dbReference type="InterPro" id="IPR051216">
    <property type="entry name" value="Teneurin"/>
</dbReference>
<dbReference type="Proteomes" id="UP000694388">
    <property type="component" value="Unplaced"/>
</dbReference>
<keyword evidence="3" id="KW-1015">Disulfide bond</keyword>
<organism evidence="5 6">
    <name type="scientific">Eptatretus burgeri</name>
    <name type="common">Inshore hagfish</name>
    <dbReference type="NCBI Taxonomy" id="7764"/>
    <lineage>
        <taxon>Eukaryota</taxon>
        <taxon>Metazoa</taxon>
        <taxon>Chordata</taxon>
        <taxon>Craniata</taxon>
        <taxon>Vertebrata</taxon>
        <taxon>Cyclostomata</taxon>
        <taxon>Myxini</taxon>
        <taxon>Myxiniformes</taxon>
        <taxon>Myxinidae</taxon>
        <taxon>Eptatretinae</taxon>
        <taxon>Eptatretus</taxon>
    </lineage>
</organism>
<evidence type="ECO:0000256" key="2">
    <source>
        <dbReference type="ARBA" id="ARBA00022737"/>
    </source>
</evidence>
<evidence type="ECO:0000313" key="6">
    <source>
        <dbReference type="Proteomes" id="UP000694388"/>
    </source>
</evidence>
<dbReference type="Pfam" id="PF25023">
    <property type="entry name" value="TEN_YD-shell"/>
    <property type="match status" value="1"/>
</dbReference>
<reference evidence="5" key="2">
    <citation type="submission" date="2025-09" db="UniProtKB">
        <authorList>
            <consortium name="Ensembl"/>
        </authorList>
    </citation>
    <scope>IDENTIFICATION</scope>
</reference>
<proteinExistence type="predicted"/>
<feature type="domain" description="Teneurin-like YD-shell" evidence="4">
    <location>
        <begin position="8"/>
        <end position="540"/>
    </location>
</feature>
<dbReference type="GO" id="GO:0048666">
    <property type="term" value="P:neuron development"/>
    <property type="evidence" value="ECO:0007669"/>
    <property type="project" value="TreeGrafter"/>
</dbReference>
<reference evidence="5" key="1">
    <citation type="submission" date="2025-08" db="UniProtKB">
        <authorList>
            <consortium name="Ensembl"/>
        </authorList>
    </citation>
    <scope>IDENTIFICATION</scope>
</reference>
<dbReference type="GO" id="GO:0043005">
    <property type="term" value="C:neuron projection"/>
    <property type="evidence" value="ECO:0007669"/>
    <property type="project" value="TreeGrafter"/>
</dbReference>
<dbReference type="Ensembl" id="ENSEBUT00000008371.1">
    <property type="protein sequence ID" value="ENSEBUP00000007882.1"/>
    <property type="gene ID" value="ENSEBUG00000005134.1"/>
</dbReference>
<dbReference type="AlphaFoldDB" id="A0A8C4PZW0"/>
<evidence type="ECO:0000256" key="3">
    <source>
        <dbReference type="ARBA" id="ARBA00023157"/>
    </source>
</evidence>
<dbReference type="InterPro" id="IPR056823">
    <property type="entry name" value="TEN-like_YD-shell"/>
</dbReference>